<reference evidence="7 8" key="1">
    <citation type="journal article" date="2016" name="Nat. Commun.">
        <title>Thousands of microbial genomes shed light on interconnected biogeochemical processes in an aquifer system.</title>
        <authorList>
            <person name="Anantharaman K."/>
            <person name="Brown C.T."/>
            <person name="Hug L.A."/>
            <person name="Sharon I."/>
            <person name="Castelle C.J."/>
            <person name="Probst A.J."/>
            <person name="Thomas B.C."/>
            <person name="Singh A."/>
            <person name="Wilkins M.J."/>
            <person name="Karaoz U."/>
            <person name="Brodie E.L."/>
            <person name="Williams K.H."/>
            <person name="Hubbard S.S."/>
            <person name="Banfield J.F."/>
        </authorList>
    </citation>
    <scope>NUCLEOTIDE SEQUENCE [LARGE SCALE GENOMIC DNA]</scope>
</reference>
<dbReference type="CDD" id="cd02440">
    <property type="entry name" value="AdoMet_MTases"/>
    <property type="match status" value="1"/>
</dbReference>
<keyword evidence="3 6" id="KW-0489">Methyltransferase</keyword>
<gene>
    <name evidence="6" type="primary">rsmH</name>
    <name evidence="7" type="ORF">A3D54_02875</name>
</gene>
<dbReference type="InterPro" id="IPR002903">
    <property type="entry name" value="RsmH"/>
</dbReference>
<evidence type="ECO:0000256" key="1">
    <source>
        <dbReference type="ARBA" id="ARBA00010396"/>
    </source>
</evidence>
<evidence type="ECO:0000313" key="8">
    <source>
        <dbReference type="Proteomes" id="UP000177691"/>
    </source>
</evidence>
<dbReference type="InterPro" id="IPR023397">
    <property type="entry name" value="SAM-dep_MeTrfase_MraW_recog"/>
</dbReference>
<comment type="function">
    <text evidence="6">Specifically methylates the N4 position of cytidine in position 1402 (C1402) of 16S rRNA.</text>
</comment>
<comment type="subcellular location">
    <subcellularLocation>
        <location evidence="6">Cytoplasm</location>
    </subcellularLocation>
</comment>
<name>A0A1F5RXC8_9BACT</name>
<dbReference type="PIRSF" id="PIRSF004486">
    <property type="entry name" value="MraW"/>
    <property type="match status" value="1"/>
</dbReference>
<dbReference type="InterPro" id="IPR029063">
    <property type="entry name" value="SAM-dependent_MTases_sf"/>
</dbReference>
<dbReference type="Gene3D" id="1.10.150.170">
    <property type="entry name" value="Putative methyltransferase TM0872, insert domain"/>
    <property type="match status" value="1"/>
</dbReference>
<feature type="binding site" evidence="6">
    <location>
        <position position="102"/>
    </location>
    <ligand>
        <name>S-adenosyl-L-methionine</name>
        <dbReference type="ChEBI" id="CHEBI:59789"/>
    </ligand>
</feature>
<dbReference type="SUPFAM" id="SSF53335">
    <property type="entry name" value="S-adenosyl-L-methionine-dependent methyltransferases"/>
    <property type="match status" value="1"/>
</dbReference>
<evidence type="ECO:0000256" key="4">
    <source>
        <dbReference type="ARBA" id="ARBA00022679"/>
    </source>
</evidence>
<dbReference type="GO" id="GO:0071424">
    <property type="term" value="F:rRNA (cytosine-N4-)-methyltransferase activity"/>
    <property type="evidence" value="ECO:0007669"/>
    <property type="project" value="UniProtKB-UniRule"/>
</dbReference>
<accession>A0A1F5RXC8</accession>
<feature type="binding site" evidence="6">
    <location>
        <position position="109"/>
    </location>
    <ligand>
        <name>S-adenosyl-L-methionine</name>
        <dbReference type="ChEBI" id="CHEBI:59789"/>
    </ligand>
</feature>
<comment type="catalytic activity">
    <reaction evidence="6">
        <text>cytidine(1402) in 16S rRNA + S-adenosyl-L-methionine = N(4)-methylcytidine(1402) in 16S rRNA + S-adenosyl-L-homocysteine + H(+)</text>
        <dbReference type="Rhea" id="RHEA:42928"/>
        <dbReference type="Rhea" id="RHEA-COMP:10286"/>
        <dbReference type="Rhea" id="RHEA-COMP:10287"/>
        <dbReference type="ChEBI" id="CHEBI:15378"/>
        <dbReference type="ChEBI" id="CHEBI:57856"/>
        <dbReference type="ChEBI" id="CHEBI:59789"/>
        <dbReference type="ChEBI" id="CHEBI:74506"/>
        <dbReference type="ChEBI" id="CHEBI:82748"/>
        <dbReference type="EC" id="2.1.1.199"/>
    </reaction>
</comment>
<dbReference type="Gene3D" id="3.40.50.150">
    <property type="entry name" value="Vaccinia Virus protein VP39"/>
    <property type="match status" value="1"/>
</dbReference>
<dbReference type="Pfam" id="PF01795">
    <property type="entry name" value="Methyltransf_5"/>
    <property type="match status" value="1"/>
</dbReference>
<evidence type="ECO:0000313" key="7">
    <source>
        <dbReference type="EMBL" id="OGF19058.1"/>
    </source>
</evidence>
<evidence type="ECO:0000256" key="3">
    <source>
        <dbReference type="ARBA" id="ARBA00022603"/>
    </source>
</evidence>
<dbReference type="HAMAP" id="MF_01007">
    <property type="entry name" value="16SrRNA_methyltr_H"/>
    <property type="match status" value="1"/>
</dbReference>
<dbReference type="NCBIfam" id="TIGR00006">
    <property type="entry name" value="16S rRNA (cytosine(1402)-N(4))-methyltransferase RsmH"/>
    <property type="match status" value="1"/>
</dbReference>
<organism evidence="7 8">
    <name type="scientific">Candidatus Falkowbacteria bacterium RIFCSPHIGHO2_02_FULL_45_15</name>
    <dbReference type="NCBI Taxonomy" id="1797987"/>
    <lineage>
        <taxon>Bacteria</taxon>
        <taxon>Candidatus Falkowiibacteriota</taxon>
    </lineage>
</organism>
<feature type="binding site" evidence="6">
    <location>
        <position position="53"/>
    </location>
    <ligand>
        <name>S-adenosyl-L-methionine</name>
        <dbReference type="ChEBI" id="CHEBI:59789"/>
    </ligand>
</feature>
<dbReference type="Proteomes" id="UP000177691">
    <property type="component" value="Unassembled WGS sequence"/>
</dbReference>
<keyword evidence="5 6" id="KW-0949">S-adenosyl-L-methionine</keyword>
<dbReference type="PANTHER" id="PTHR11265:SF0">
    <property type="entry name" value="12S RRNA N4-METHYLCYTIDINE METHYLTRANSFERASE"/>
    <property type="match status" value="1"/>
</dbReference>
<dbReference type="GO" id="GO:0005737">
    <property type="term" value="C:cytoplasm"/>
    <property type="evidence" value="ECO:0007669"/>
    <property type="project" value="UniProtKB-SubCell"/>
</dbReference>
<feature type="binding site" evidence="6">
    <location>
        <begin position="33"/>
        <end position="35"/>
    </location>
    <ligand>
        <name>S-adenosyl-L-methionine</name>
        <dbReference type="ChEBI" id="CHEBI:59789"/>
    </ligand>
</feature>
<keyword evidence="2 6" id="KW-0698">rRNA processing</keyword>
<dbReference type="AlphaFoldDB" id="A0A1F5RXC8"/>
<dbReference type="GO" id="GO:0070475">
    <property type="term" value="P:rRNA base methylation"/>
    <property type="evidence" value="ECO:0007669"/>
    <property type="project" value="UniProtKB-UniRule"/>
</dbReference>
<evidence type="ECO:0000256" key="5">
    <source>
        <dbReference type="ARBA" id="ARBA00022691"/>
    </source>
</evidence>
<dbReference type="EC" id="2.1.1.199" evidence="6"/>
<dbReference type="SUPFAM" id="SSF81799">
    <property type="entry name" value="Putative methyltransferase TM0872, insert domain"/>
    <property type="match status" value="1"/>
</dbReference>
<evidence type="ECO:0000256" key="6">
    <source>
        <dbReference type="HAMAP-Rule" id="MF_01007"/>
    </source>
</evidence>
<keyword evidence="6" id="KW-0963">Cytoplasm</keyword>
<proteinExistence type="inferred from homology"/>
<comment type="similarity">
    <text evidence="1 6">Belongs to the methyltransferase superfamily. RsmH family.</text>
</comment>
<dbReference type="PANTHER" id="PTHR11265">
    <property type="entry name" value="S-ADENOSYL-METHYLTRANSFERASE MRAW"/>
    <property type="match status" value="1"/>
</dbReference>
<dbReference type="EMBL" id="MFFU01000029">
    <property type="protein sequence ID" value="OGF19058.1"/>
    <property type="molecule type" value="Genomic_DNA"/>
</dbReference>
<sequence length="301" mass="33309">MSYHHTPVMLPEVIEYLNPKTGEIIIDCTLGGAGYTLAIAQRVGEKGKVIAIDADEMAIENAKGKIENEKLSNIILVNENFKNLSAIINQIGLEKVDGVVFDLGLSSAQLEDATRGFSFNSAATLNMEFGSRNQESGIRNTEEIVNKFKPEELEKIIREYGEERFAKKIVGAIIKARRLKPIANSRELAAVISQAVPAKYRYGRIHPATRTFQALRIATNDELTNLKVALPQAADALAAAGRIVIISYHSLEDRIVKWFLRERQNQGAVKILTKKVVTATKAEMKNNPRARSAKLRAAVKK</sequence>
<feature type="binding site" evidence="6">
    <location>
        <position position="81"/>
    </location>
    <ligand>
        <name>S-adenosyl-L-methionine</name>
        <dbReference type="ChEBI" id="CHEBI:59789"/>
    </ligand>
</feature>
<protein>
    <recommendedName>
        <fullName evidence="6">Ribosomal RNA small subunit methyltransferase H</fullName>
        <ecNumber evidence="6">2.1.1.199</ecNumber>
    </recommendedName>
    <alternativeName>
        <fullName evidence="6">16S rRNA m(4)C1402 methyltransferase</fullName>
    </alternativeName>
    <alternativeName>
        <fullName evidence="6">rRNA (cytosine-N(4)-)-methyltransferase RsmH</fullName>
    </alternativeName>
</protein>
<keyword evidence="4 6" id="KW-0808">Transferase</keyword>
<evidence type="ECO:0000256" key="2">
    <source>
        <dbReference type="ARBA" id="ARBA00022552"/>
    </source>
</evidence>
<comment type="caution">
    <text evidence="7">The sequence shown here is derived from an EMBL/GenBank/DDBJ whole genome shotgun (WGS) entry which is preliminary data.</text>
</comment>